<keyword evidence="2" id="KW-1185">Reference proteome</keyword>
<name>A0ABY5B9W6_BURGL</name>
<sequence length="504" mass="50209">MAATNDFLAFGGGASPNVIDQPTYAALPARQTGFQSGVAQSAQLNKVWRQSSIMAAVLAQFIVARTGQSATDDGTTATLLSNLLASAAGLNGDATQTFAVATATAANQAVPLSQTQAMLGNFSASYAYNANTTLTKQIAGSVVNWFGPSGGILTLPAAPLLSAGASVTFFNYGTGTVTIQTGGGSDFIYTGSSVTSITLNHGENLVLLFRGTIEIDVIGGTASLAFASGTRLGSSPALGDNSNAIASTAFVQQTLIAQASGVVGSARNLAMNVTEASASGSMTADEIIVETALGGVRYCLANFSQSINLATVGAGGMDSSAAPTSGYVALYAIYNPSTGARALLARNATSAVAPSVYGGANMPAGYTASALVSVWPTDSSGRLVAAIQVDRSVSIANPIVLSTGSTASTPTSLSIASAVPPNARRVSGSVQATSSSASNLALIVYPTSATGIGQQGLNTGVAAAAVVSVGFRDVAVSASQVIFYTATSGAGTPSFQIAICDYTI</sequence>
<dbReference type="RefSeq" id="WP_245163833.1">
    <property type="nucleotide sequence ID" value="NZ_CP021075.1"/>
</dbReference>
<accession>A0ABY5B9W6</accession>
<dbReference type="Proteomes" id="UP001056386">
    <property type="component" value="Chromosome 2"/>
</dbReference>
<dbReference type="EMBL" id="CP099583">
    <property type="protein sequence ID" value="USS43732.1"/>
    <property type="molecule type" value="Genomic_DNA"/>
</dbReference>
<reference evidence="1" key="1">
    <citation type="submission" date="2022-06" db="EMBL/GenBank/DDBJ databases">
        <title>Draft genome sequence of Burkholderia glumae strain GR20004 isolated from rice panicle showing bacterial panicle blight.</title>
        <authorList>
            <person name="Choi S.Y."/>
            <person name="Lee Y.H."/>
        </authorList>
    </citation>
    <scope>NUCLEOTIDE SEQUENCE</scope>
    <source>
        <strain evidence="1">GR20004</strain>
    </source>
</reference>
<gene>
    <name evidence="1" type="ORF">NFI99_04585</name>
</gene>
<evidence type="ECO:0000313" key="2">
    <source>
        <dbReference type="Proteomes" id="UP001056386"/>
    </source>
</evidence>
<protein>
    <submittedName>
        <fullName evidence="1">Uncharacterized protein</fullName>
    </submittedName>
</protein>
<organism evidence="1 2">
    <name type="scientific">Burkholderia glumae</name>
    <name type="common">Pseudomonas glumae</name>
    <dbReference type="NCBI Taxonomy" id="337"/>
    <lineage>
        <taxon>Bacteria</taxon>
        <taxon>Pseudomonadati</taxon>
        <taxon>Pseudomonadota</taxon>
        <taxon>Betaproteobacteria</taxon>
        <taxon>Burkholderiales</taxon>
        <taxon>Burkholderiaceae</taxon>
        <taxon>Burkholderia</taxon>
    </lineage>
</organism>
<evidence type="ECO:0000313" key="1">
    <source>
        <dbReference type="EMBL" id="USS43732.1"/>
    </source>
</evidence>
<proteinExistence type="predicted"/>